<sequence>MSSTNNNTSLSKDAAATSPTTAHDAPAAAAAAAEKTVVHTVELRQSAGQEEGLKPIDVVHEIPAASKEAPPADKQE</sequence>
<accession>I1IIQ7</accession>
<evidence type="ECO:0000313" key="4">
    <source>
        <dbReference type="Proteomes" id="UP000008810"/>
    </source>
</evidence>
<dbReference type="AlphaFoldDB" id="I1IIQ7"/>
<evidence type="ECO:0000313" key="2">
    <source>
        <dbReference type="EMBL" id="KQJ86884.1"/>
    </source>
</evidence>
<dbReference type="Proteomes" id="UP000008810">
    <property type="component" value="Chromosome 4"/>
</dbReference>
<protein>
    <submittedName>
        <fullName evidence="2 3">Uncharacterized protein</fullName>
    </submittedName>
</protein>
<dbReference type="EnsemblPlants" id="KQJ86884">
    <property type="protein sequence ID" value="KQJ86884"/>
    <property type="gene ID" value="BRADI_4g08240v3"/>
</dbReference>
<evidence type="ECO:0000313" key="3">
    <source>
        <dbReference type="EnsemblPlants" id="KQJ86884"/>
    </source>
</evidence>
<dbReference type="GeneID" id="104584407"/>
<dbReference type="Gramene" id="KQJ86884">
    <property type="protein sequence ID" value="KQJ86884"/>
    <property type="gene ID" value="BRADI_4g08240v3"/>
</dbReference>
<dbReference type="KEGG" id="bdi:104584407"/>
<reference evidence="3" key="3">
    <citation type="submission" date="2018-08" db="UniProtKB">
        <authorList>
            <consortium name="EnsemblPlants"/>
        </authorList>
    </citation>
    <scope>IDENTIFICATION</scope>
    <source>
        <strain evidence="3">cv. Bd21</strain>
    </source>
</reference>
<feature type="compositionally biased region" description="Basic and acidic residues" evidence="1">
    <location>
        <begin position="51"/>
        <end position="60"/>
    </location>
</feature>
<dbReference type="OrthoDB" id="665248at2759"/>
<feature type="compositionally biased region" description="Polar residues" evidence="1">
    <location>
        <begin position="1"/>
        <end position="11"/>
    </location>
</feature>
<proteinExistence type="predicted"/>
<dbReference type="RefSeq" id="XP_010237307.1">
    <property type="nucleotide sequence ID" value="XM_010239005.3"/>
</dbReference>
<keyword evidence="4" id="KW-1185">Reference proteome</keyword>
<feature type="compositionally biased region" description="Low complexity" evidence="1">
    <location>
        <begin position="13"/>
        <end position="33"/>
    </location>
</feature>
<feature type="region of interest" description="Disordered" evidence="1">
    <location>
        <begin position="1"/>
        <end position="76"/>
    </location>
</feature>
<organism evidence="3">
    <name type="scientific">Brachypodium distachyon</name>
    <name type="common">Purple false brome</name>
    <name type="synonym">Trachynia distachya</name>
    <dbReference type="NCBI Taxonomy" id="15368"/>
    <lineage>
        <taxon>Eukaryota</taxon>
        <taxon>Viridiplantae</taxon>
        <taxon>Streptophyta</taxon>
        <taxon>Embryophyta</taxon>
        <taxon>Tracheophyta</taxon>
        <taxon>Spermatophyta</taxon>
        <taxon>Magnoliopsida</taxon>
        <taxon>Liliopsida</taxon>
        <taxon>Poales</taxon>
        <taxon>Poaceae</taxon>
        <taxon>BOP clade</taxon>
        <taxon>Pooideae</taxon>
        <taxon>Stipodae</taxon>
        <taxon>Brachypodieae</taxon>
        <taxon>Brachypodium</taxon>
    </lineage>
</organism>
<evidence type="ECO:0000256" key="1">
    <source>
        <dbReference type="SAM" id="MobiDB-lite"/>
    </source>
</evidence>
<reference evidence="2" key="2">
    <citation type="submission" date="2017-06" db="EMBL/GenBank/DDBJ databases">
        <title>WGS assembly of Brachypodium distachyon.</title>
        <authorList>
            <consortium name="The International Brachypodium Initiative"/>
            <person name="Lucas S."/>
            <person name="Harmon-Smith M."/>
            <person name="Lail K."/>
            <person name="Tice H."/>
            <person name="Grimwood J."/>
            <person name="Bruce D."/>
            <person name="Barry K."/>
            <person name="Shu S."/>
            <person name="Lindquist E."/>
            <person name="Wang M."/>
            <person name="Pitluck S."/>
            <person name="Vogel J.P."/>
            <person name="Garvin D.F."/>
            <person name="Mockler T.C."/>
            <person name="Schmutz J."/>
            <person name="Rokhsar D."/>
            <person name="Bevan M.W."/>
        </authorList>
    </citation>
    <scope>NUCLEOTIDE SEQUENCE</scope>
    <source>
        <strain evidence="2">Bd21</strain>
    </source>
</reference>
<gene>
    <name evidence="3" type="primary">LOC104584407</name>
    <name evidence="2" type="ORF">BRADI_4g08240v3</name>
</gene>
<dbReference type="EMBL" id="CM000883">
    <property type="protein sequence ID" value="KQJ86884.1"/>
    <property type="molecule type" value="Genomic_DNA"/>
</dbReference>
<name>I1IIQ7_BRADI</name>
<reference evidence="2 3" key="1">
    <citation type="journal article" date="2010" name="Nature">
        <title>Genome sequencing and analysis of the model grass Brachypodium distachyon.</title>
        <authorList>
            <consortium name="International Brachypodium Initiative"/>
        </authorList>
    </citation>
    <scope>NUCLEOTIDE SEQUENCE [LARGE SCALE GENOMIC DNA]</scope>
    <source>
        <strain evidence="2">Bd21</strain>
        <strain evidence="3">cv. Bd21</strain>
    </source>
</reference>
<dbReference type="HOGENOM" id="CLU_2745283_0_0_1"/>